<dbReference type="RefSeq" id="XP_013759218.1">
    <property type="nucleotide sequence ID" value="XM_013903764.1"/>
</dbReference>
<dbReference type="PANTHER" id="PTHR28075">
    <property type="entry name" value="CHROMOSOME 16, WHOLE GENOME SHOTGUN SEQUENCE"/>
    <property type="match status" value="1"/>
</dbReference>
<name>A0A0L0D6B5_THETB</name>
<accession>A0A0L0D6B5</accession>
<dbReference type="AlphaFoldDB" id="A0A0L0D6B5"/>
<feature type="region of interest" description="Disordered" evidence="1">
    <location>
        <begin position="64"/>
        <end position="89"/>
    </location>
</feature>
<feature type="compositionally biased region" description="Polar residues" evidence="1">
    <location>
        <begin position="64"/>
        <end position="77"/>
    </location>
</feature>
<dbReference type="GeneID" id="25563533"/>
<evidence type="ECO:0000256" key="1">
    <source>
        <dbReference type="SAM" id="MobiDB-lite"/>
    </source>
</evidence>
<dbReference type="PANTHER" id="PTHR28075:SF1">
    <property type="entry name" value="DUF1748-DOMAIN-CONTAINING PROTEIN"/>
    <property type="match status" value="1"/>
</dbReference>
<dbReference type="Pfam" id="PF08520">
    <property type="entry name" value="Mitofissin"/>
    <property type="match status" value="1"/>
</dbReference>
<evidence type="ECO:0000313" key="3">
    <source>
        <dbReference type="Proteomes" id="UP000054408"/>
    </source>
</evidence>
<dbReference type="OrthoDB" id="16824at2759"/>
<organism evidence="2 3">
    <name type="scientific">Thecamonas trahens ATCC 50062</name>
    <dbReference type="NCBI Taxonomy" id="461836"/>
    <lineage>
        <taxon>Eukaryota</taxon>
        <taxon>Apusozoa</taxon>
        <taxon>Apusomonadida</taxon>
        <taxon>Apusomonadidae</taxon>
        <taxon>Thecamonas</taxon>
    </lineage>
</organism>
<dbReference type="GO" id="GO:0005737">
    <property type="term" value="C:cytoplasm"/>
    <property type="evidence" value="ECO:0007669"/>
    <property type="project" value="TreeGrafter"/>
</dbReference>
<gene>
    <name evidence="2" type="ORF">AMSG_03967</name>
</gene>
<keyword evidence="3" id="KW-1185">Reference proteome</keyword>
<dbReference type="InterPro" id="IPR013726">
    <property type="entry name" value="Mitofissin"/>
</dbReference>
<reference evidence="2 3" key="1">
    <citation type="submission" date="2010-05" db="EMBL/GenBank/DDBJ databases">
        <title>The Genome Sequence of Thecamonas trahens ATCC 50062.</title>
        <authorList>
            <consortium name="The Broad Institute Genome Sequencing Platform"/>
            <person name="Russ C."/>
            <person name="Cuomo C."/>
            <person name="Shea T."/>
            <person name="Young S.K."/>
            <person name="Zeng Q."/>
            <person name="Koehrsen M."/>
            <person name="Haas B."/>
            <person name="Borodovsky M."/>
            <person name="Guigo R."/>
            <person name="Alvarado L."/>
            <person name="Berlin A."/>
            <person name="Bochicchio J."/>
            <person name="Borenstein D."/>
            <person name="Chapman S."/>
            <person name="Chen Z."/>
            <person name="Freedman E."/>
            <person name="Gellesch M."/>
            <person name="Goldberg J."/>
            <person name="Griggs A."/>
            <person name="Gujja S."/>
            <person name="Heilman E."/>
            <person name="Heiman D."/>
            <person name="Hepburn T."/>
            <person name="Howarth C."/>
            <person name="Jen D."/>
            <person name="Larson L."/>
            <person name="Mehta T."/>
            <person name="Park D."/>
            <person name="Pearson M."/>
            <person name="Roberts A."/>
            <person name="Saif S."/>
            <person name="Shenoy N."/>
            <person name="Sisk P."/>
            <person name="Stolte C."/>
            <person name="Sykes S."/>
            <person name="Thomson T."/>
            <person name="Walk T."/>
            <person name="White J."/>
            <person name="Yandava C."/>
            <person name="Burger G."/>
            <person name="Gray M.W."/>
            <person name="Holland P.W.H."/>
            <person name="King N."/>
            <person name="Lang F.B.F."/>
            <person name="Roger A.J."/>
            <person name="Ruiz-Trillo I."/>
            <person name="Lander E."/>
            <person name="Nusbaum C."/>
        </authorList>
    </citation>
    <scope>NUCLEOTIDE SEQUENCE [LARGE SCALE GENOMIC DNA]</scope>
    <source>
        <strain evidence="2 3">ATCC 50062</strain>
    </source>
</reference>
<sequence>MGLLSLVADVVVSSTAIAAVRRSFGYSLPTGMIKHPTAKMVVDGYLGLGEFTLQKGIEMAAKLSENSPAHQATTMSNAIKDPKGKSKSK</sequence>
<protein>
    <submittedName>
        <fullName evidence="2">Uncharacterized protein</fullName>
    </submittedName>
</protein>
<evidence type="ECO:0000313" key="2">
    <source>
        <dbReference type="EMBL" id="KNC47740.1"/>
    </source>
</evidence>
<proteinExistence type="predicted"/>
<feature type="compositionally biased region" description="Basic and acidic residues" evidence="1">
    <location>
        <begin position="80"/>
        <end position="89"/>
    </location>
</feature>
<dbReference type="EMBL" id="GL349448">
    <property type="protein sequence ID" value="KNC47740.1"/>
    <property type="molecule type" value="Genomic_DNA"/>
</dbReference>
<dbReference type="Proteomes" id="UP000054408">
    <property type="component" value="Unassembled WGS sequence"/>
</dbReference>